<comment type="caution">
    <text evidence="1">The sequence shown here is derived from an EMBL/GenBank/DDBJ whole genome shotgun (WGS) entry which is preliminary data.</text>
</comment>
<accession>A0AAV5ACP7</accession>
<name>A0AAV5ACP7_9AGAM</name>
<dbReference type="AlphaFoldDB" id="A0AAV5ACP7"/>
<protein>
    <submittedName>
        <fullName evidence="1">Uncharacterized protein</fullName>
    </submittedName>
</protein>
<proteinExistence type="predicted"/>
<evidence type="ECO:0000313" key="2">
    <source>
        <dbReference type="Proteomes" id="UP001050691"/>
    </source>
</evidence>
<organism evidence="1 2">
    <name type="scientific">Clathrus columnatus</name>
    <dbReference type="NCBI Taxonomy" id="1419009"/>
    <lineage>
        <taxon>Eukaryota</taxon>
        <taxon>Fungi</taxon>
        <taxon>Dikarya</taxon>
        <taxon>Basidiomycota</taxon>
        <taxon>Agaricomycotina</taxon>
        <taxon>Agaricomycetes</taxon>
        <taxon>Phallomycetidae</taxon>
        <taxon>Phallales</taxon>
        <taxon>Clathraceae</taxon>
        <taxon>Clathrus</taxon>
    </lineage>
</organism>
<dbReference type="EMBL" id="BPWL01000006">
    <property type="protein sequence ID" value="GJJ11238.1"/>
    <property type="molecule type" value="Genomic_DNA"/>
</dbReference>
<keyword evidence="2" id="KW-1185">Reference proteome</keyword>
<reference evidence="1" key="1">
    <citation type="submission" date="2021-10" db="EMBL/GenBank/DDBJ databases">
        <title>De novo Genome Assembly of Clathrus columnatus (Basidiomycota, Fungi) Using Illumina and Nanopore Sequence Data.</title>
        <authorList>
            <person name="Ogiso-Tanaka E."/>
            <person name="Itagaki H."/>
            <person name="Hosoya T."/>
            <person name="Hosaka K."/>
        </authorList>
    </citation>
    <scope>NUCLEOTIDE SEQUENCE</scope>
    <source>
        <strain evidence="1">MO-923</strain>
    </source>
</reference>
<gene>
    <name evidence="1" type="ORF">Clacol_005470</name>
</gene>
<dbReference type="Proteomes" id="UP001050691">
    <property type="component" value="Unassembled WGS sequence"/>
</dbReference>
<evidence type="ECO:0000313" key="1">
    <source>
        <dbReference type="EMBL" id="GJJ11238.1"/>
    </source>
</evidence>
<sequence>MSLVWKSAFTEADRITLMTHLPLVSKHFATVFDGVWQWDVEITSEGFYKYYIRRINNLDRPHPMNTRCRTLRFDVDATGKEEQAFPYAKLPLFMQFQEDFLGYFNNGREFHSKGWIRDPYQALFPHCMPRTVQNVHISYTFCKVTRGGYKRASIERIYRLTPIRYPSIPHKLKTLTVTGLRGKINIARLWESLFEVGEFIVDGQVLPAGKDKPWGLDMNQALNMLETGSRGVGWRWQKNKPKDENETIMNQDTVAQVDEPGSQVSPTPPRLTRRLTTGTVERTSLPRIKRSKTGSVLPVTDYPYGTRVNVDGQMLELHV</sequence>